<dbReference type="Gene3D" id="3.30.2030.20">
    <property type="match status" value="1"/>
</dbReference>
<dbReference type="InterPro" id="IPR032018">
    <property type="entry name" value="LppA/LppB/LprP"/>
</dbReference>
<proteinExistence type="predicted"/>
<accession>A0ABW7JLB7</accession>
<keyword evidence="3" id="KW-0732">Signal</keyword>
<dbReference type="EMBL" id="JBIMSP010000044">
    <property type="protein sequence ID" value="MFH5244510.1"/>
    <property type="molecule type" value="Genomic_DNA"/>
</dbReference>
<evidence type="ECO:0000313" key="9">
    <source>
        <dbReference type="EMBL" id="MFH5244510.1"/>
    </source>
</evidence>
<organism evidence="7 10">
    <name type="scientific">Antrihabitans spumae</name>
    <dbReference type="NCBI Taxonomy" id="3373370"/>
    <lineage>
        <taxon>Bacteria</taxon>
        <taxon>Bacillati</taxon>
        <taxon>Actinomycetota</taxon>
        <taxon>Actinomycetes</taxon>
        <taxon>Mycobacteriales</taxon>
        <taxon>Nocardiaceae</taxon>
        <taxon>Antrihabitans</taxon>
    </lineage>
</organism>
<keyword evidence="2" id="KW-1003">Cell membrane</keyword>
<dbReference type="RefSeq" id="WP_395114323.1">
    <property type="nucleotide sequence ID" value="NZ_JBIMSN010000085.1"/>
</dbReference>
<keyword evidence="12" id="KW-1185">Reference proteome</keyword>
<comment type="subcellular location">
    <subcellularLocation>
        <location evidence="1">Cell membrane</location>
        <topology evidence="1">Lipid-anchor</topology>
    </subcellularLocation>
</comment>
<dbReference type="EMBL" id="JBIMSN010000085">
    <property type="protein sequence ID" value="MFH5230682.1"/>
    <property type="molecule type" value="Genomic_DNA"/>
</dbReference>
<evidence type="ECO:0000256" key="5">
    <source>
        <dbReference type="ARBA" id="ARBA00023139"/>
    </source>
</evidence>
<keyword evidence="6 7" id="KW-0449">Lipoprotein</keyword>
<dbReference type="Proteomes" id="UP001609176">
    <property type="component" value="Unassembled WGS sequence"/>
</dbReference>
<comment type="caution">
    <text evidence="7">The sequence shown here is derived from an EMBL/GenBank/DDBJ whole genome shotgun (WGS) entry which is preliminary data.</text>
</comment>
<gene>
    <name evidence="9" type="ORF">ACHIPV_21940</name>
    <name evidence="7" type="ORF">ACHIPZ_11355</name>
    <name evidence="8" type="ORF">ACHIRB_19230</name>
</gene>
<reference evidence="10 11" key="1">
    <citation type="submission" date="2024-10" db="EMBL/GenBank/DDBJ databases">
        <authorList>
            <person name="Riesco R."/>
        </authorList>
    </citation>
    <scope>NUCLEOTIDE SEQUENCE [LARGE SCALE GENOMIC DNA]</scope>
    <source>
        <strain evidence="9 11">NCIMB 15448</strain>
        <strain evidence="7 10">NCIMB 15449</strain>
        <strain evidence="8 12">NCIMB 15450</strain>
    </source>
</reference>
<evidence type="ECO:0000313" key="12">
    <source>
        <dbReference type="Proteomes" id="UP001609219"/>
    </source>
</evidence>
<evidence type="ECO:0000256" key="4">
    <source>
        <dbReference type="ARBA" id="ARBA00023136"/>
    </source>
</evidence>
<sequence>MKDEERLKIRIAELRSQPSLEETEQQMNDIVLQITEAATAIVPTMSWATNNNRERSQGTCGQEYRDTGGLTVFLPQMGADQAIPEKSWPQVLQSAREIARQAGITEIQVFADAPGNRDVRLYGENGNAIMIGYLTASVISARTGCRLPAADLAHPPS</sequence>
<evidence type="ECO:0000313" key="11">
    <source>
        <dbReference type="Proteomes" id="UP001609176"/>
    </source>
</evidence>
<dbReference type="EMBL" id="JBIMSO010000046">
    <property type="protein sequence ID" value="MFH5208790.1"/>
    <property type="molecule type" value="Genomic_DNA"/>
</dbReference>
<evidence type="ECO:0000313" key="8">
    <source>
        <dbReference type="EMBL" id="MFH5230682.1"/>
    </source>
</evidence>
<evidence type="ECO:0000256" key="1">
    <source>
        <dbReference type="ARBA" id="ARBA00004193"/>
    </source>
</evidence>
<evidence type="ECO:0000313" key="10">
    <source>
        <dbReference type="Proteomes" id="UP001609175"/>
    </source>
</evidence>
<dbReference type="Proteomes" id="UP001609219">
    <property type="component" value="Unassembled WGS sequence"/>
</dbReference>
<evidence type="ECO:0000256" key="6">
    <source>
        <dbReference type="ARBA" id="ARBA00023288"/>
    </source>
</evidence>
<protein>
    <submittedName>
        <fullName evidence="7">LppA family lipoprotein</fullName>
    </submittedName>
</protein>
<evidence type="ECO:0000313" key="7">
    <source>
        <dbReference type="EMBL" id="MFH5208790.1"/>
    </source>
</evidence>
<evidence type="ECO:0000256" key="3">
    <source>
        <dbReference type="ARBA" id="ARBA00022729"/>
    </source>
</evidence>
<dbReference type="Proteomes" id="UP001609175">
    <property type="component" value="Unassembled WGS sequence"/>
</dbReference>
<name>A0ABW7JLB7_9NOCA</name>
<keyword evidence="4" id="KW-0472">Membrane</keyword>
<dbReference type="Pfam" id="PF16708">
    <property type="entry name" value="LppA"/>
    <property type="match status" value="1"/>
</dbReference>
<keyword evidence="5" id="KW-0564">Palmitate</keyword>
<evidence type="ECO:0000256" key="2">
    <source>
        <dbReference type="ARBA" id="ARBA00022475"/>
    </source>
</evidence>